<reference evidence="1 2" key="1">
    <citation type="submission" date="2017-11" db="EMBL/GenBank/DDBJ databases">
        <title>Draft genome sequence of Mitsuaria sp. HWN-4.</title>
        <authorList>
            <person name="Gundlapally S.R."/>
        </authorList>
    </citation>
    <scope>NUCLEOTIDE SEQUENCE [LARGE SCALE GENOMIC DNA]</scope>
    <source>
        <strain evidence="1 2">HWN-4</strain>
    </source>
</reference>
<keyword evidence="2" id="KW-1185">Reference proteome</keyword>
<proteinExistence type="predicted"/>
<accession>A0A2G9CHE4</accession>
<sequence length="66" mass="7468">MSQCSSSKNFISRLGEFDVHPVMLMAVVGHYDQAAIDLSSPHVKAKRLQLLQETMDLFDLTLPMKF</sequence>
<evidence type="ECO:0000313" key="1">
    <source>
        <dbReference type="EMBL" id="PIM55044.1"/>
    </source>
</evidence>
<name>A0A2G9CHE4_9BURK</name>
<comment type="caution">
    <text evidence="1">The sequence shown here is derived from an EMBL/GenBank/DDBJ whole genome shotgun (WGS) entry which is preliminary data.</text>
</comment>
<organism evidence="1 2">
    <name type="scientific">Roseateles chitinivorans</name>
    <dbReference type="NCBI Taxonomy" id="2917965"/>
    <lineage>
        <taxon>Bacteria</taxon>
        <taxon>Pseudomonadati</taxon>
        <taxon>Pseudomonadota</taxon>
        <taxon>Betaproteobacteria</taxon>
        <taxon>Burkholderiales</taxon>
        <taxon>Sphaerotilaceae</taxon>
        <taxon>Roseateles</taxon>
    </lineage>
</organism>
<dbReference type="Proteomes" id="UP000231501">
    <property type="component" value="Unassembled WGS sequence"/>
</dbReference>
<gene>
    <name evidence="1" type="ORF">CS062_00470</name>
</gene>
<dbReference type="AlphaFoldDB" id="A0A2G9CHE4"/>
<dbReference type="EMBL" id="PEOG01000005">
    <property type="protein sequence ID" value="PIM55044.1"/>
    <property type="molecule type" value="Genomic_DNA"/>
</dbReference>
<protein>
    <submittedName>
        <fullName evidence="1">Uncharacterized protein</fullName>
    </submittedName>
</protein>
<evidence type="ECO:0000313" key="2">
    <source>
        <dbReference type="Proteomes" id="UP000231501"/>
    </source>
</evidence>